<evidence type="ECO:0000313" key="2">
    <source>
        <dbReference type="Proteomes" id="UP001497382"/>
    </source>
</evidence>
<accession>A0AAV2B5S6</accession>
<sequence length="56" mass="6765">MQVLETESRQEGRLRVTRRLANRWRYLANDVTCRCDWSKREDDSTSHRDGRQIGKK</sequence>
<comment type="caution">
    <text evidence="1">The sequence shown here is derived from an EMBL/GenBank/DDBJ whole genome shotgun (WGS) entry which is preliminary data.</text>
</comment>
<proteinExistence type="predicted"/>
<keyword evidence="2" id="KW-1185">Reference proteome</keyword>
<reference evidence="1 2" key="1">
    <citation type="submission" date="2024-04" db="EMBL/GenBank/DDBJ databases">
        <authorList>
            <person name="Rising A."/>
            <person name="Reimegard J."/>
            <person name="Sonavane S."/>
            <person name="Akerstrom W."/>
            <person name="Nylinder S."/>
            <person name="Hedman E."/>
            <person name="Kallberg Y."/>
        </authorList>
    </citation>
    <scope>NUCLEOTIDE SEQUENCE [LARGE SCALE GENOMIC DNA]</scope>
</reference>
<dbReference type="EMBL" id="CAXIEN010000279">
    <property type="protein sequence ID" value="CAL1291260.1"/>
    <property type="molecule type" value="Genomic_DNA"/>
</dbReference>
<organism evidence="1 2">
    <name type="scientific">Larinioides sclopetarius</name>
    <dbReference type="NCBI Taxonomy" id="280406"/>
    <lineage>
        <taxon>Eukaryota</taxon>
        <taxon>Metazoa</taxon>
        <taxon>Ecdysozoa</taxon>
        <taxon>Arthropoda</taxon>
        <taxon>Chelicerata</taxon>
        <taxon>Arachnida</taxon>
        <taxon>Araneae</taxon>
        <taxon>Araneomorphae</taxon>
        <taxon>Entelegynae</taxon>
        <taxon>Araneoidea</taxon>
        <taxon>Araneidae</taxon>
        <taxon>Larinioides</taxon>
    </lineage>
</organism>
<evidence type="ECO:0000313" key="1">
    <source>
        <dbReference type="EMBL" id="CAL1291260.1"/>
    </source>
</evidence>
<name>A0AAV2B5S6_9ARAC</name>
<protein>
    <submittedName>
        <fullName evidence="1">Uncharacterized protein</fullName>
    </submittedName>
</protein>
<dbReference type="Proteomes" id="UP001497382">
    <property type="component" value="Unassembled WGS sequence"/>
</dbReference>
<dbReference type="AlphaFoldDB" id="A0AAV2B5S6"/>
<gene>
    <name evidence="1" type="ORF">LARSCL_LOCUS16991</name>
</gene>